<dbReference type="OrthoDB" id="8720341at2"/>
<name>A0A6L6QIT4_9BURK</name>
<evidence type="ECO:0000256" key="1">
    <source>
        <dbReference type="SAM" id="MobiDB-lite"/>
    </source>
</evidence>
<dbReference type="Pfam" id="PF13663">
    <property type="entry name" value="DUF4148"/>
    <property type="match status" value="1"/>
</dbReference>
<dbReference type="InterPro" id="IPR025421">
    <property type="entry name" value="DUF4148"/>
</dbReference>
<feature type="compositionally biased region" description="Low complexity" evidence="1">
    <location>
        <begin position="19"/>
        <end position="31"/>
    </location>
</feature>
<dbReference type="EMBL" id="WNKX01000010">
    <property type="protein sequence ID" value="MTW11847.1"/>
    <property type="molecule type" value="Genomic_DNA"/>
</dbReference>
<reference evidence="3 4" key="1">
    <citation type="submission" date="2019-11" db="EMBL/GenBank/DDBJ databases">
        <title>Type strains purchased from KCTC, JCM and DSMZ.</title>
        <authorList>
            <person name="Lu H."/>
        </authorList>
    </citation>
    <scope>NUCLEOTIDE SEQUENCE [LARGE SCALE GENOMIC DNA]</scope>
    <source>
        <strain evidence="3 4">JCM 31587</strain>
    </source>
</reference>
<feature type="signal peptide" evidence="2">
    <location>
        <begin position="1"/>
        <end position="21"/>
    </location>
</feature>
<keyword evidence="4" id="KW-1185">Reference proteome</keyword>
<accession>A0A6L6QIT4</accession>
<dbReference type="AlphaFoldDB" id="A0A6L6QIT4"/>
<sequence>MKAFAILIAGSVLALSTAAQAAPPTTRTSPSGEAYDGSQPDTTFVSTKTRAEVRAETIAALRRGELLTGELYPLDFASPMRGKTRAEVKAELALAIKNGEIRTEQ</sequence>
<protein>
    <submittedName>
        <fullName evidence="3">DUF4148 domain-containing protein</fullName>
    </submittedName>
</protein>
<feature type="compositionally biased region" description="Polar residues" evidence="1">
    <location>
        <begin position="39"/>
        <end position="48"/>
    </location>
</feature>
<proteinExistence type="predicted"/>
<dbReference type="RefSeq" id="WP_155454801.1">
    <property type="nucleotide sequence ID" value="NZ_WNKX01000010.1"/>
</dbReference>
<evidence type="ECO:0000313" key="4">
    <source>
        <dbReference type="Proteomes" id="UP000472320"/>
    </source>
</evidence>
<organism evidence="3 4">
    <name type="scientific">Massilia eburnea</name>
    <dbReference type="NCBI Taxonomy" id="1776165"/>
    <lineage>
        <taxon>Bacteria</taxon>
        <taxon>Pseudomonadati</taxon>
        <taxon>Pseudomonadota</taxon>
        <taxon>Betaproteobacteria</taxon>
        <taxon>Burkholderiales</taxon>
        <taxon>Oxalobacteraceae</taxon>
        <taxon>Telluria group</taxon>
        <taxon>Massilia</taxon>
    </lineage>
</organism>
<feature type="chain" id="PRO_5026834226" evidence="2">
    <location>
        <begin position="22"/>
        <end position="105"/>
    </location>
</feature>
<evidence type="ECO:0000313" key="3">
    <source>
        <dbReference type="EMBL" id="MTW11847.1"/>
    </source>
</evidence>
<comment type="caution">
    <text evidence="3">The sequence shown here is derived from an EMBL/GenBank/DDBJ whole genome shotgun (WGS) entry which is preliminary data.</text>
</comment>
<feature type="region of interest" description="Disordered" evidence="1">
    <location>
        <begin position="19"/>
        <end position="49"/>
    </location>
</feature>
<evidence type="ECO:0000256" key="2">
    <source>
        <dbReference type="SAM" id="SignalP"/>
    </source>
</evidence>
<keyword evidence="2" id="KW-0732">Signal</keyword>
<gene>
    <name evidence="3" type="ORF">GM658_14675</name>
</gene>
<dbReference type="Proteomes" id="UP000472320">
    <property type="component" value="Unassembled WGS sequence"/>
</dbReference>